<dbReference type="Pfam" id="PF05000">
    <property type="entry name" value="RNA_pol_Rpb1_4"/>
    <property type="match status" value="1"/>
</dbReference>
<dbReference type="InterPro" id="IPR007083">
    <property type="entry name" value="RNA_pol_Rpb1_4"/>
</dbReference>
<feature type="domain" description="RNA polymerase Rpb1" evidence="8">
    <location>
        <begin position="2"/>
        <end position="127"/>
    </location>
</feature>
<dbReference type="EC" id="2.7.7.6" evidence="2"/>
<feature type="compositionally biased region" description="Basic and acidic residues" evidence="7">
    <location>
        <begin position="656"/>
        <end position="665"/>
    </location>
</feature>
<dbReference type="InterPro" id="IPR007066">
    <property type="entry name" value="RNA_pol_Rpb1_3"/>
</dbReference>
<evidence type="ECO:0000256" key="7">
    <source>
        <dbReference type="SAM" id="MobiDB-lite"/>
    </source>
</evidence>
<name>A0A564Z3Z7_HYMDI</name>
<organism evidence="11 12">
    <name type="scientific">Hymenolepis diminuta</name>
    <name type="common">Rat tapeworm</name>
    <dbReference type="NCBI Taxonomy" id="6216"/>
    <lineage>
        <taxon>Eukaryota</taxon>
        <taxon>Metazoa</taxon>
        <taxon>Spiralia</taxon>
        <taxon>Lophotrochozoa</taxon>
        <taxon>Platyhelminthes</taxon>
        <taxon>Cestoda</taxon>
        <taxon>Eucestoda</taxon>
        <taxon>Cyclophyllidea</taxon>
        <taxon>Hymenolepididae</taxon>
        <taxon>Hymenolepis</taxon>
    </lineage>
</organism>
<evidence type="ECO:0000256" key="6">
    <source>
        <dbReference type="ARBA" id="ARBA00023163"/>
    </source>
</evidence>
<keyword evidence="4" id="KW-0808">Transferase</keyword>
<evidence type="ECO:0000256" key="4">
    <source>
        <dbReference type="ARBA" id="ARBA00022679"/>
    </source>
</evidence>
<reference evidence="11 12" key="1">
    <citation type="submission" date="2019-07" db="EMBL/GenBank/DDBJ databases">
        <authorList>
            <person name="Jastrzebski P J."/>
            <person name="Paukszto L."/>
            <person name="Jastrzebski P J."/>
        </authorList>
    </citation>
    <scope>NUCLEOTIDE SEQUENCE [LARGE SCALE GENOMIC DNA]</scope>
    <source>
        <strain evidence="11 12">WMS-il1</strain>
    </source>
</reference>
<evidence type="ECO:0000256" key="2">
    <source>
        <dbReference type="ARBA" id="ARBA00012418"/>
    </source>
</evidence>
<evidence type="ECO:0000259" key="8">
    <source>
        <dbReference type="Pfam" id="PF04983"/>
    </source>
</evidence>
<gene>
    <name evidence="11" type="ORF">WMSIL1_LOCUS11993</name>
</gene>
<dbReference type="Gene3D" id="1.10.132.30">
    <property type="match status" value="1"/>
</dbReference>
<dbReference type="GO" id="GO:0005736">
    <property type="term" value="C:RNA polymerase I complex"/>
    <property type="evidence" value="ECO:0007669"/>
    <property type="project" value="TreeGrafter"/>
</dbReference>
<dbReference type="PANTHER" id="PTHR19376:SF11">
    <property type="entry name" value="DNA-DIRECTED RNA POLYMERASE I SUBUNIT RPA1"/>
    <property type="match status" value="1"/>
</dbReference>
<feature type="region of interest" description="Disordered" evidence="7">
    <location>
        <begin position="774"/>
        <end position="794"/>
    </location>
</feature>
<dbReference type="AlphaFoldDB" id="A0A564Z3Z7"/>
<feature type="region of interest" description="Disordered" evidence="7">
    <location>
        <begin position="645"/>
        <end position="752"/>
    </location>
</feature>
<keyword evidence="6" id="KW-0804">Transcription</keyword>
<dbReference type="Gene3D" id="3.30.70.2850">
    <property type="match status" value="1"/>
</dbReference>
<keyword evidence="12" id="KW-1185">Reference proteome</keyword>
<keyword evidence="3" id="KW-0240">DNA-directed RNA polymerase</keyword>
<dbReference type="GO" id="GO:0006351">
    <property type="term" value="P:DNA-templated transcription"/>
    <property type="evidence" value="ECO:0007669"/>
    <property type="project" value="InterPro"/>
</dbReference>
<evidence type="ECO:0000259" key="9">
    <source>
        <dbReference type="Pfam" id="PF04998"/>
    </source>
</evidence>
<feature type="compositionally biased region" description="Basic and acidic residues" evidence="7">
    <location>
        <begin position="691"/>
        <end position="700"/>
    </location>
</feature>
<protein>
    <recommendedName>
        <fullName evidence="2">DNA-directed RNA polymerase</fullName>
        <ecNumber evidence="2">2.7.7.6</ecNumber>
    </recommendedName>
</protein>
<dbReference type="InterPro" id="IPR045867">
    <property type="entry name" value="DNA-dir_RpoC_beta_prime"/>
</dbReference>
<dbReference type="EMBL" id="CABIJS010000566">
    <property type="protein sequence ID" value="VUZ53703.1"/>
    <property type="molecule type" value="Genomic_DNA"/>
</dbReference>
<dbReference type="InterPro" id="IPR007081">
    <property type="entry name" value="RNA_pol_Rpb1_5"/>
</dbReference>
<feature type="compositionally biased region" description="Acidic residues" evidence="7">
    <location>
        <begin position="723"/>
        <end position="738"/>
    </location>
</feature>
<dbReference type="Gene3D" id="6.20.50.80">
    <property type="match status" value="1"/>
</dbReference>
<evidence type="ECO:0000256" key="1">
    <source>
        <dbReference type="ARBA" id="ARBA00006460"/>
    </source>
</evidence>
<evidence type="ECO:0000259" key="10">
    <source>
        <dbReference type="Pfam" id="PF05000"/>
    </source>
</evidence>
<dbReference type="GO" id="GO:0003677">
    <property type="term" value="F:DNA binding"/>
    <property type="evidence" value="ECO:0007669"/>
    <property type="project" value="InterPro"/>
</dbReference>
<feature type="domain" description="RNA polymerase Rpb1" evidence="10">
    <location>
        <begin position="195"/>
        <end position="281"/>
    </location>
</feature>
<dbReference type="GO" id="GO:0003899">
    <property type="term" value="F:DNA-directed RNA polymerase activity"/>
    <property type="evidence" value="ECO:0007669"/>
    <property type="project" value="UniProtKB-EC"/>
</dbReference>
<dbReference type="Pfam" id="PF04983">
    <property type="entry name" value="RNA_pol_Rpb1_3"/>
    <property type="match status" value="1"/>
</dbReference>
<dbReference type="Pfam" id="PF04998">
    <property type="entry name" value="RNA_pol_Rpb1_5"/>
    <property type="match status" value="1"/>
</dbReference>
<proteinExistence type="inferred from homology"/>
<keyword evidence="5" id="KW-0548">Nucleotidyltransferase</keyword>
<accession>A0A564Z3Z7</accession>
<dbReference type="Proteomes" id="UP000321570">
    <property type="component" value="Unassembled WGS sequence"/>
</dbReference>
<evidence type="ECO:0000313" key="12">
    <source>
        <dbReference type="Proteomes" id="UP000321570"/>
    </source>
</evidence>
<dbReference type="InterPro" id="IPR038120">
    <property type="entry name" value="Rpb1_funnel_sf"/>
</dbReference>
<dbReference type="Gene3D" id="6.10.250.2940">
    <property type="match status" value="1"/>
</dbReference>
<dbReference type="PANTHER" id="PTHR19376">
    <property type="entry name" value="DNA-DIRECTED RNA POLYMERASE"/>
    <property type="match status" value="1"/>
</dbReference>
<evidence type="ECO:0000256" key="5">
    <source>
        <dbReference type="ARBA" id="ARBA00022695"/>
    </source>
</evidence>
<evidence type="ECO:0000313" key="11">
    <source>
        <dbReference type="EMBL" id="VUZ53703.1"/>
    </source>
</evidence>
<feature type="non-terminal residue" evidence="11">
    <location>
        <position position="1027"/>
    </location>
</feature>
<sequence>MPPAIIKPQRLWMGKQVISTLLMNITPSGLPFLNHFVKGKNVKVSTWVGSNEERARVMNDVDLVIVDGYMASGMLDKAHIGSAAGGLVHSVYEAYGPHAAAQLLSGISRLADRFLKSSSFTMSLADIMLNLEADMLRKARLNQLDTLGYAAFAEAFDVSLNHLTKEKICDLYRKAHFAKTSDEVYGGKLSALDRALGKLTHKILDNLSKTVLPNGLYKEFPLNSLLSMVVIGSKGGMVNATQMTLGLGQIDIEGHRVGMMVSGRTLPCFPPYDIRPRAGGYCSYRFLTSMPPAELFFHSMAGRDGLIDTACKTSRSGYLQRSVTKHLEDVVVTFDGTVRDGGNNVIQFRYGDDGLDPCQAAFLKKDGLEFFAENAELLASRWSCPADPEVNQRLMNEHSLAPHLVKDIDEMAVRRMSILRESVSKKKLAHLQKKAARAKSKLASTQVTTHSELPEAPCKLAAGLRTLVNAKIIQGQAPPGEPVGLLASQSMGEPSTQMTLNTFHHAGKTEMNVTLGIPRLRELLMTGSADIATPCMIVPIFNTKKAKADAEEIARHIYRLRLAEVIDPNPMVEMNYSSESYSMQFNFLPPSSYKSRTNATPAQIIKTFEKMIFPQFSKRLTQVLSENRVKVGTIKTFHLKVLERQQQANDTAESDEPQKRTGRDEWGEDDGAEAVRRRRLEAEDEEDDGEETSRPRRHLDDEDDDEIAELRELGLDPEAVDAAAEEEEVTGFLDDETEQFSSKKEKMANGKACNDEGEAAKAVTGIEAVELERDEDTLRSPNEDLFVDPDYGDDPTANTVSSYGAMDQARVRLVKNMHVRFTDYAYDTSPNPSWVRLTVSLFNPEGRISVDLRTLMQDIISRCVMSKGPDIKKSFIDKTDPNDWVLRCEGVDFKYLFNRPDVFDLTRVYSNHIQAMQDFFGIEAARATVIQEVNSVFGHYGIHIDSRHFSLVGDYLTNTGVYRAFNRRTMEFKPSPMQQTSFETATSVLKKVIQEDMVENTKSPSAQIVTGQLTTGFGTSCFDLFSQ</sequence>
<dbReference type="Gene3D" id="1.10.274.100">
    <property type="entry name" value="RNA polymerase Rpb1, domain 3"/>
    <property type="match status" value="1"/>
</dbReference>
<dbReference type="InterPro" id="IPR042102">
    <property type="entry name" value="RNA_pol_Rpb1_3_sf"/>
</dbReference>
<dbReference type="SUPFAM" id="SSF64484">
    <property type="entry name" value="beta and beta-prime subunits of DNA dependent RNA-polymerase"/>
    <property type="match status" value="1"/>
</dbReference>
<feature type="domain" description="RNA polymerase Rpb1" evidence="9">
    <location>
        <begin position="292"/>
        <end position="970"/>
    </location>
</feature>
<comment type="similarity">
    <text evidence="1">Belongs to the RNA polymerase beta' chain family.</text>
</comment>
<evidence type="ECO:0000256" key="3">
    <source>
        <dbReference type="ARBA" id="ARBA00022478"/>
    </source>
</evidence>